<keyword evidence="3" id="KW-1185">Reference proteome</keyword>
<dbReference type="InterPro" id="IPR001173">
    <property type="entry name" value="Glyco_trans_2-like"/>
</dbReference>
<evidence type="ECO:0000313" key="3">
    <source>
        <dbReference type="Proteomes" id="UP001144805"/>
    </source>
</evidence>
<dbReference type="Gene3D" id="3.90.550.10">
    <property type="entry name" value="Spore Coat Polysaccharide Biosynthesis Protein SpsA, Chain A"/>
    <property type="match status" value="1"/>
</dbReference>
<proteinExistence type="predicted"/>
<dbReference type="InterPro" id="IPR050834">
    <property type="entry name" value="Glycosyltransf_2"/>
</dbReference>
<organism evidence="2 3">
    <name type="scientific">Kaistia nematophila</name>
    <dbReference type="NCBI Taxonomy" id="2994654"/>
    <lineage>
        <taxon>Bacteria</taxon>
        <taxon>Pseudomonadati</taxon>
        <taxon>Pseudomonadota</taxon>
        <taxon>Alphaproteobacteria</taxon>
        <taxon>Hyphomicrobiales</taxon>
        <taxon>Kaistiaceae</taxon>
        <taxon>Kaistia</taxon>
    </lineage>
</organism>
<dbReference type="PANTHER" id="PTHR43685:SF2">
    <property type="entry name" value="GLYCOSYLTRANSFERASE 2-LIKE DOMAIN-CONTAINING PROTEIN"/>
    <property type="match status" value="1"/>
</dbReference>
<feature type="domain" description="Glycosyltransferase 2-like" evidence="1">
    <location>
        <begin position="9"/>
        <end position="123"/>
    </location>
</feature>
<dbReference type="EMBL" id="JAPKNK010000008">
    <property type="protein sequence ID" value="MCX5571135.1"/>
    <property type="molecule type" value="Genomic_DNA"/>
</dbReference>
<dbReference type="Pfam" id="PF00535">
    <property type="entry name" value="Glycos_transf_2"/>
    <property type="match status" value="1"/>
</dbReference>
<dbReference type="GO" id="GO:0044010">
    <property type="term" value="P:single-species biofilm formation"/>
    <property type="evidence" value="ECO:0007669"/>
    <property type="project" value="TreeGrafter"/>
</dbReference>
<evidence type="ECO:0000313" key="2">
    <source>
        <dbReference type="EMBL" id="MCX5571135.1"/>
    </source>
</evidence>
<protein>
    <submittedName>
        <fullName evidence="2">Glycosyltransferase family A protein</fullName>
    </submittedName>
</protein>
<dbReference type="InterPro" id="IPR029044">
    <property type="entry name" value="Nucleotide-diphossugar_trans"/>
</dbReference>
<dbReference type="CDD" id="cd00761">
    <property type="entry name" value="Glyco_tranf_GTA_type"/>
    <property type="match status" value="1"/>
</dbReference>
<reference evidence="2" key="1">
    <citation type="submission" date="2022-11" db="EMBL/GenBank/DDBJ databases">
        <title>Biodiversity and phylogenetic relationships of bacteria.</title>
        <authorList>
            <person name="Machado R.A.R."/>
            <person name="Bhat A."/>
            <person name="Loulou A."/>
            <person name="Kallel S."/>
        </authorList>
    </citation>
    <scope>NUCLEOTIDE SEQUENCE</scope>
    <source>
        <strain evidence="2">K-TC2</strain>
    </source>
</reference>
<sequence length="301" mass="32984">MKANDIATIVLSYRAQSNVIGAVRSLLEQGEPTGIVVVNSGGGSVRNVLRAEGIEVPCLDYRERLFAGGARNRGIAETSARYVAFLAADCRARPGWIQHRLAAHGAGARTVASAIVNSAPQSRVASAAHLGMFMRRLPRLPAEKTIRFGASYERSLFDEFGLFDETLRSGEDTEFLERLPAPLRPVWDGRIQTEHLNETRLLSLLRDQFCRGVRYGKERQQVFGARRIKIAKEILRQPSLALEFARQGLEADELATVLEAMPILRAALLARATGALLSGLLPSDLGTGRATDCRESLHDNP</sequence>
<dbReference type="Proteomes" id="UP001144805">
    <property type="component" value="Unassembled WGS sequence"/>
</dbReference>
<name>A0A9X3EDQ7_9HYPH</name>
<dbReference type="AlphaFoldDB" id="A0A9X3EDQ7"/>
<gene>
    <name evidence="2" type="ORF">OSH07_18180</name>
</gene>
<dbReference type="PANTHER" id="PTHR43685">
    <property type="entry name" value="GLYCOSYLTRANSFERASE"/>
    <property type="match status" value="1"/>
</dbReference>
<evidence type="ECO:0000259" key="1">
    <source>
        <dbReference type="Pfam" id="PF00535"/>
    </source>
</evidence>
<comment type="caution">
    <text evidence="2">The sequence shown here is derived from an EMBL/GenBank/DDBJ whole genome shotgun (WGS) entry which is preliminary data.</text>
</comment>
<dbReference type="SUPFAM" id="SSF53448">
    <property type="entry name" value="Nucleotide-diphospho-sugar transferases"/>
    <property type="match status" value="1"/>
</dbReference>
<dbReference type="RefSeq" id="WP_266340099.1">
    <property type="nucleotide sequence ID" value="NZ_JAPKNK010000008.1"/>
</dbReference>
<accession>A0A9X3EDQ7</accession>